<sequence length="112" mass="12374">MAFNFTSDVKSKQKDCWLILNFSGEEISLSFDDAIELKIQINHVLETGTPNERKIVSEADSWSALCVPNAGGFGVAFVLSATSTIKLWLDARQAERFSAELQTFIDLVGSRS</sequence>
<dbReference type="RefSeq" id="WP_068734854.1">
    <property type="nucleotide sequence ID" value="NZ_CP050292.1"/>
</dbReference>
<dbReference type="STRING" id="943830.A4A58_09555"/>
<dbReference type="OrthoDB" id="8265532at2"/>
<reference evidence="4" key="2">
    <citation type="journal article" date="2020" name="Mol. Plant Microbe">
        <title>Rhizobial microsymbionts of the narrowly endemic Oxytropis species growing in Kamchatka are characterized by significant genetic diversity and possess a set of genes that are associated with T3SS and T6SS secretion systems and can affect the development of symbiosis.</title>
        <authorList>
            <person name="Safronova V."/>
            <person name="Guro P."/>
            <person name="Sazanova A."/>
            <person name="Kuznetsova I."/>
            <person name="Belimov A."/>
            <person name="Yakubov V."/>
            <person name="Chirak E."/>
            <person name="Afonin A."/>
            <person name="Gogolev Y."/>
            <person name="Andronov E."/>
            <person name="Tikhonovich I."/>
        </authorList>
    </citation>
    <scope>NUCLEOTIDE SEQUENCE [LARGE SCALE GENOMIC DNA]</scope>
    <source>
        <strain evidence="4">581</strain>
    </source>
</reference>
<accession>A0A161SNP4</accession>
<gene>
    <name evidence="1" type="ORF">A4A58_09555</name>
    <name evidence="2" type="ORF">HB776_18545</name>
</gene>
<dbReference type="Proteomes" id="UP000515291">
    <property type="component" value="Chromosome"/>
</dbReference>
<evidence type="ECO:0000313" key="1">
    <source>
        <dbReference type="EMBL" id="KZD22282.1"/>
    </source>
</evidence>
<dbReference type="KEGG" id="trb:HB776_18545"/>
<reference evidence="2" key="3">
    <citation type="journal article" date="2020" name="Mol. Plant Microbe Interact.">
        <title>Complete genome sequences of four natural Pseudomonas isolates that catabolize a wide range of aromatic compounds relevant to lignin valorization.</title>
        <authorList>
            <person name="Hatmaker E.A."/>
            <person name="Presle G."/>
            <person name="Cannon O."/>
            <person name="Guss A.M."/>
            <person name="Elkins J.G."/>
        </authorList>
    </citation>
    <scope>NUCLEOTIDE SEQUENCE</scope>
    <source>
        <strain evidence="2">581</strain>
    </source>
</reference>
<name>A0A161SNP4_9BRAD</name>
<evidence type="ECO:0000313" key="3">
    <source>
        <dbReference type="Proteomes" id="UP000076574"/>
    </source>
</evidence>
<evidence type="ECO:0000313" key="2">
    <source>
        <dbReference type="EMBL" id="QND72978.1"/>
    </source>
</evidence>
<dbReference type="AlphaFoldDB" id="A0A161SNP4"/>
<organism evidence="1 3">
    <name type="scientific">Tardiphaga robiniae</name>
    <dbReference type="NCBI Taxonomy" id="943830"/>
    <lineage>
        <taxon>Bacteria</taxon>
        <taxon>Pseudomonadati</taxon>
        <taxon>Pseudomonadota</taxon>
        <taxon>Alphaproteobacteria</taxon>
        <taxon>Hyphomicrobiales</taxon>
        <taxon>Nitrobacteraceae</taxon>
        <taxon>Tardiphaga</taxon>
    </lineage>
</organism>
<keyword evidence="3" id="KW-1185">Reference proteome</keyword>
<protein>
    <submittedName>
        <fullName evidence="1">Uncharacterized protein</fullName>
    </submittedName>
</protein>
<reference evidence="1 3" key="1">
    <citation type="submission" date="2016-03" db="EMBL/GenBank/DDBJ databases">
        <title>Microsymbionts genomes from the relict species Vavilovia formosa (Stev.) Fed.</title>
        <authorList>
            <person name="Kopat V."/>
            <person name="Chirak E."/>
            <person name="Kimeklis A."/>
            <person name="Andronov E."/>
        </authorList>
    </citation>
    <scope>NUCLEOTIDE SEQUENCE [LARGE SCALE GENOMIC DNA]</scope>
    <source>
        <strain evidence="1 3">Vaf07</strain>
    </source>
</reference>
<dbReference type="Proteomes" id="UP000076574">
    <property type="component" value="Unassembled WGS sequence"/>
</dbReference>
<dbReference type="EMBL" id="CP050292">
    <property type="protein sequence ID" value="QND72978.1"/>
    <property type="molecule type" value="Genomic_DNA"/>
</dbReference>
<evidence type="ECO:0000313" key="4">
    <source>
        <dbReference type="Proteomes" id="UP000515291"/>
    </source>
</evidence>
<proteinExistence type="predicted"/>
<dbReference type="EMBL" id="LVYV01000023">
    <property type="protein sequence ID" value="KZD22282.1"/>
    <property type="molecule type" value="Genomic_DNA"/>
</dbReference>